<keyword evidence="2" id="KW-1185">Reference proteome</keyword>
<dbReference type="GeneID" id="65132487"/>
<dbReference type="Proteomes" id="UP000663042">
    <property type="component" value="Segment"/>
</dbReference>
<evidence type="ECO:0000313" key="2">
    <source>
        <dbReference type="Proteomes" id="UP000663042"/>
    </source>
</evidence>
<sequence>MATNVKYKRDAISIMRDGIKSRYPKASECRICGTDENLEFHHYHTVALLVKNYAAENQLDFNNEEVVLSHREAFYEKYMHELVEHAVTLCRDHHVQLHKVYTKEPPLFTAKKQEAWVEKQRIKHLGGEDHQSLPSIFQVDEDHLRDKSFISNQSRKGKTKIDSMGLLDFRVPAPELSELRA</sequence>
<accession>A0A873WHN6</accession>
<reference evidence="1 2" key="1">
    <citation type="submission" date="2020-10" db="EMBL/GenBank/DDBJ databases">
        <title>Novel bacteriophages targeting Providencia spp. as potential agents for phage therapy.</title>
        <authorList>
            <person name="Rakov C."/>
            <person name="Alkalay-Oren S."/>
            <person name="Coppenhagen-Glazer S."/>
            <person name="Hazan R."/>
        </authorList>
    </citation>
    <scope>NUCLEOTIDE SEQUENCE [LARGE SCALE GENOMIC DNA]</scope>
</reference>
<dbReference type="KEGG" id="vg:65132487"/>
<protein>
    <recommendedName>
        <fullName evidence="3">Nicking endonuclease</fullName>
    </recommendedName>
</protein>
<dbReference type="EMBL" id="MW057857">
    <property type="protein sequence ID" value="QPB12140.1"/>
    <property type="molecule type" value="Genomic_DNA"/>
</dbReference>
<evidence type="ECO:0008006" key="3">
    <source>
        <dbReference type="Google" id="ProtNLM"/>
    </source>
</evidence>
<evidence type="ECO:0000313" key="1">
    <source>
        <dbReference type="EMBL" id="QPB12140.1"/>
    </source>
</evidence>
<organism evidence="1 2">
    <name type="scientific">Providencia phage PSTCR5</name>
    <dbReference type="NCBI Taxonomy" id="2783547"/>
    <lineage>
        <taxon>Viruses</taxon>
        <taxon>Duplodnaviria</taxon>
        <taxon>Heunggongvirae</taxon>
        <taxon>Uroviricota</taxon>
        <taxon>Caudoviricetes</taxon>
        <taxon>Demerecviridae</taxon>
        <taxon>Priunavirus</taxon>
        <taxon>Priunavirus PSTCR5</taxon>
    </lineage>
</organism>
<name>A0A873WHN6_9CAUD</name>
<proteinExistence type="predicted"/>
<dbReference type="RefSeq" id="YP_010113927.1">
    <property type="nucleotide sequence ID" value="NC_055910.1"/>
</dbReference>